<proteinExistence type="predicted"/>
<keyword evidence="3" id="KW-1185">Reference proteome</keyword>
<dbReference type="AlphaFoldDB" id="A0A512RK07"/>
<evidence type="ECO:0000256" key="1">
    <source>
        <dbReference type="SAM" id="MobiDB-lite"/>
    </source>
</evidence>
<dbReference type="Proteomes" id="UP000321436">
    <property type="component" value="Unassembled WGS sequence"/>
</dbReference>
<accession>A0A512RK07</accession>
<dbReference type="EMBL" id="BKAU01000002">
    <property type="protein sequence ID" value="GEP96033.1"/>
    <property type="molecule type" value="Genomic_DNA"/>
</dbReference>
<gene>
    <name evidence="2" type="ORF">CCY01nite_22930</name>
</gene>
<sequence>MPDRTTHIIQRQVFELSAASSKVNLEWEQRAAHYLHTIVKPCIEACFDELPLKGKHLVIEKLEIDLGIFATGRFEKEAYGKLKEVLGRKLQELAGAHEIMEHDQYDDHANEPGPSAQSLPATDKPSAVRLSETKAVQQILLSFLATGRFPWWHRMHGHPEFLDELFNLNWLRSLHERGKITLKETLQTSAAARIRISNHFSAEWIGGCLQLLDMKGDEGSRQLKILLPALASFPALRPLIHQYFWMMWMESAGSMQLPLLLEKTAGGRNALSLKIAELMITLCGQDTILKGHVAALRDYRDETTAWQDHAAPNAGPETQSALPERTAPLETPEHITEEAKMQEIMADIASQSTQRKSAGEKPKEEDALFVQAAGMVLLHPFLATLFRITGLWEDQQWRSAQSPFRALQLLSRLAFGETGLHEYRLVFLKILAGLDPETPIPAEPPLTEEEENACRELLQAVIHHWNALRNTSPDGLQEGFLQRDGKLLPAGGKYLLHVEPLAQDVLLSRLPWGYTVVKLPWMKQMLHVTWI</sequence>
<protein>
    <submittedName>
        <fullName evidence="2">Uncharacterized protein</fullName>
    </submittedName>
</protein>
<evidence type="ECO:0000313" key="3">
    <source>
        <dbReference type="Proteomes" id="UP000321436"/>
    </source>
</evidence>
<evidence type="ECO:0000313" key="2">
    <source>
        <dbReference type="EMBL" id="GEP96033.1"/>
    </source>
</evidence>
<reference evidence="2 3" key="1">
    <citation type="submission" date="2019-07" db="EMBL/GenBank/DDBJ databases">
        <title>Whole genome shotgun sequence of Chitinophaga cymbidii NBRC 109752.</title>
        <authorList>
            <person name="Hosoyama A."/>
            <person name="Uohara A."/>
            <person name="Ohji S."/>
            <person name="Ichikawa N."/>
        </authorList>
    </citation>
    <scope>NUCLEOTIDE SEQUENCE [LARGE SCALE GENOMIC DNA]</scope>
    <source>
        <strain evidence="2 3">NBRC 109752</strain>
    </source>
</reference>
<feature type="region of interest" description="Disordered" evidence="1">
    <location>
        <begin position="105"/>
        <end position="124"/>
    </location>
</feature>
<dbReference type="RefSeq" id="WP_146861345.1">
    <property type="nucleotide sequence ID" value="NZ_BKAU01000002.1"/>
</dbReference>
<dbReference type="InterPro" id="IPR045538">
    <property type="entry name" value="CIS_TMP"/>
</dbReference>
<dbReference type="Pfam" id="PF19268">
    <property type="entry name" value="CIS_TMP"/>
    <property type="match status" value="1"/>
</dbReference>
<dbReference type="OrthoDB" id="1488184at2"/>
<name>A0A512RK07_9BACT</name>
<organism evidence="2 3">
    <name type="scientific">Chitinophaga cymbidii</name>
    <dbReference type="NCBI Taxonomy" id="1096750"/>
    <lineage>
        <taxon>Bacteria</taxon>
        <taxon>Pseudomonadati</taxon>
        <taxon>Bacteroidota</taxon>
        <taxon>Chitinophagia</taxon>
        <taxon>Chitinophagales</taxon>
        <taxon>Chitinophagaceae</taxon>
        <taxon>Chitinophaga</taxon>
    </lineage>
</organism>
<comment type="caution">
    <text evidence="2">The sequence shown here is derived from an EMBL/GenBank/DDBJ whole genome shotgun (WGS) entry which is preliminary data.</text>
</comment>